<dbReference type="GO" id="GO:0051287">
    <property type="term" value="F:NAD binding"/>
    <property type="evidence" value="ECO:0007669"/>
    <property type="project" value="InterPro"/>
</dbReference>
<dbReference type="Pfam" id="PF00389">
    <property type="entry name" value="2-Hacid_dh"/>
    <property type="match status" value="1"/>
</dbReference>
<reference evidence="7" key="1">
    <citation type="journal article" date="2014" name="Int. J. Syst. Evol. Microbiol.">
        <title>Complete genome sequence of Corynebacterium casei LMG S-19264T (=DSM 44701T), isolated from a smear-ripened cheese.</title>
        <authorList>
            <consortium name="US DOE Joint Genome Institute (JGI-PGF)"/>
            <person name="Walter F."/>
            <person name="Albersmeier A."/>
            <person name="Kalinowski J."/>
            <person name="Ruckert C."/>
        </authorList>
    </citation>
    <scope>NUCLEOTIDE SEQUENCE</scope>
    <source>
        <strain evidence="7">JCM 31740</strain>
    </source>
</reference>
<dbReference type="Gene3D" id="3.40.50.720">
    <property type="entry name" value="NAD(P)-binding Rossmann-like Domain"/>
    <property type="match status" value="2"/>
</dbReference>
<dbReference type="OrthoDB" id="34275at2157"/>
<sequence length="300" mass="33403">MKIVSTLRLPEQCMQLLKGNQIIEGDLSEVSDADVLMGWPNELSSIVRSSSKLKAIQTFSAGVEALDFRAVPESVKVFSNAGAYAVPVAEHAWALVLALAKRVGRKDRGESYVVTGKTLLVLGAGGIGSEVARIGKAAFSMITIGISRSFKRPEFFDERYPYTEVDNHLGRADVIVNALPLTRQTEGFLNWERLSKVKEKSIIVNVGRGETVERDALVRLLMERPTVRFGTDVFWRKDGEENFQDPLWEAENFTGTPHTAGGYANREVLEHAKLAACENVRRFVETGRAENEVRREDYLT</sequence>
<reference evidence="6" key="3">
    <citation type="journal article" date="2019" name="BMC Res. Notes">
        <title>Complete genome sequence of the Sulfodiicoccus acidiphilus strain HS-1T, the first crenarchaeon that lacks polB3, isolated from an acidic hot spring in Ohwaku-dani, Hakone, Japan.</title>
        <authorList>
            <person name="Sakai H.D."/>
            <person name="Kurosawa N."/>
        </authorList>
    </citation>
    <scope>NUCLEOTIDE SEQUENCE</scope>
    <source>
        <strain evidence="6">HS-1</strain>
    </source>
</reference>
<dbReference type="GO" id="GO:0016618">
    <property type="term" value="F:hydroxypyruvate reductase [NAD(P)H] activity"/>
    <property type="evidence" value="ECO:0007669"/>
    <property type="project" value="TreeGrafter"/>
</dbReference>
<feature type="domain" description="D-isomer specific 2-hydroxyacid dehydrogenase catalytic" evidence="4">
    <location>
        <begin position="28"/>
        <end position="293"/>
    </location>
</feature>
<keyword evidence="2" id="KW-0520">NAD</keyword>
<name>A0A348B6B3_9CREN</name>
<dbReference type="SUPFAM" id="SSF51735">
    <property type="entry name" value="NAD(P)-binding Rossmann-fold domains"/>
    <property type="match status" value="1"/>
</dbReference>
<keyword evidence="8" id="KW-1185">Reference proteome</keyword>
<proteinExistence type="inferred from homology"/>
<dbReference type="GO" id="GO:0005829">
    <property type="term" value="C:cytosol"/>
    <property type="evidence" value="ECO:0007669"/>
    <property type="project" value="TreeGrafter"/>
</dbReference>
<reference evidence="7" key="4">
    <citation type="submission" date="2020-09" db="EMBL/GenBank/DDBJ databases">
        <authorList>
            <person name="Sun Q."/>
            <person name="Ohkuma M."/>
        </authorList>
    </citation>
    <scope>NUCLEOTIDE SEQUENCE</scope>
    <source>
        <strain evidence="7">JCM 31740</strain>
    </source>
</reference>
<evidence type="ECO:0000256" key="1">
    <source>
        <dbReference type="ARBA" id="ARBA00023002"/>
    </source>
</evidence>
<dbReference type="SUPFAM" id="SSF52283">
    <property type="entry name" value="Formate/glycerate dehydrogenase catalytic domain-like"/>
    <property type="match status" value="1"/>
</dbReference>
<dbReference type="PANTHER" id="PTHR10996">
    <property type="entry name" value="2-HYDROXYACID DEHYDROGENASE-RELATED"/>
    <property type="match status" value="1"/>
</dbReference>
<dbReference type="EMBL" id="AP018553">
    <property type="protein sequence ID" value="BBD73715.1"/>
    <property type="molecule type" value="Genomic_DNA"/>
</dbReference>
<dbReference type="Proteomes" id="UP000276741">
    <property type="component" value="Chromosome"/>
</dbReference>
<dbReference type="AlphaFoldDB" id="A0A348B6B3"/>
<dbReference type="KEGG" id="sacd:HS1genome_2104"/>
<accession>A0A348B6B3</accession>
<dbReference type="Pfam" id="PF02826">
    <property type="entry name" value="2-Hacid_dh_C"/>
    <property type="match status" value="1"/>
</dbReference>
<organism evidence="6 8">
    <name type="scientific">Sulfodiicoccus acidiphilus</name>
    <dbReference type="NCBI Taxonomy" id="1670455"/>
    <lineage>
        <taxon>Archaea</taxon>
        <taxon>Thermoproteota</taxon>
        <taxon>Thermoprotei</taxon>
        <taxon>Sulfolobales</taxon>
        <taxon>Sulfolobaceae</taxon>
        <taxon>Sulfodiicoccus</taxon>
    </lineage>
</organism>
<dbReference type="GO" id="GO:0030267">
    <property type="term" value="F:glyoxylate reductase (NADPH) activity"/>
    <property type="evidence" value="ECO:0007669"/>
    <property type="project" value="TreeGrafter"/>
</dbReference>
<evidence type="ECO:0000313" key="7">
    <source>
        <dbReference type="EMBL" id="GGT97828.1"/>
    </source>
</evidence>
<dbReference type="InterPro" id="IPR006140">
    <property type="entry name" value="D-isomer_DH_NAD-bd"/>
</dbReference>
<dbReference type="RefSeq" id="WP_126450990.1">
    <property type="nucleotide sequence ID" value="NZ_AP018553.1"/>
</dbReference>
<keyword evidence="1 3" id="KW-0560">Oxidoreductase</keyword>
<evidence type="ECO:0000256" key="2">
    <source>
        <dbReference type="ARBA" id="ARBA00023027"/>
    </source>
</evidence>
<protein>
    <submittedName>
        <fullName evidence="6">3-phosphoglycerate dehydrogenase</fullName>
    </submittedName>
</protein>
<comment type="similarity">
    <text evidence="3">Belongs to the D-isomer specific 2-hydroxyacid dehydrogenase family.</text>
</comment>
<reference evidence="8" key="2">
    <citation type="submission" date="2018-04" db="EMBL/GenBank/DDBJ databases">
        <title>Complete genome sequence of Sulfodiicoccus acidiphilus strain HS-1.</title>
        <authorList>
            <person name="Sakai H.D."/>
            <person name="Kurosawa N."/>
        </authorList>
    </citation>
    <scope>NUCLEOTIDE SEQUENCE [LARGE SCALE GENOMIC DNA]</scope>
    <source>
        <strain evidence="8">HS-1</strain>
    </source>
</reference>
<evidence type="ECO:0000259" key="4">
    <source>
        <dbReference type="Pfam" id="PF00389"/>
    </source>
</evidence>
<dbReference type="InterPro" id="IPR006139">
    <property type="entry name" value="D-isomer_2_OHA_DH_cat_dom"/>
</dbReference>
<evidence type="ECO:0000256" key="3">
    <source>
        <dbReference type="RuleBase" id="RU003719"/>
    </source>
</evidence>
<dbReference type="PANTHER" id="PTHR10996:SF178">
    <property type="entry name" value="2-HYDROXYACID DEHYDROGENASE YGL185C-RELATED"/>
    <property type="match status" value="1"/>
</dbReference>
<dbReference type="CDD" id="cd12165">
    <property type="entry name" value="2-Hacid_dh_6"/>
    <property type="match status" value="1"/>
</dbReference>
<dbReference type="GeneID" id="38667563"/>
<gene>
    <name evidence="7" type="ORF">GCM10007116_14210</name>
    <name evidence="6" type="ORF">HS1genome_2104</name>
</gene>
<dbReference type="InterPro" id="IPR036291">
    <property type="entry name" value="NAD(P)-bd_dom_sf"/>
</dbReference>
<dbReference type="InterPro" id="IPR050223">
    <property type="entry name" value="D-isomer_2-hydroxyacid_DH"/>
</dbReference>
<dbReference type="Proteomes" id="UP000616143">
    <property type="component" value="Unassembled WGS sequence"/>
</dbReference>
<dbReference type="EMBL" id="BMQS01000012">
    <property type="protein sequence ID" value="GGT97828.1"/>
    <property type="molecule type" value="Genomic_DNA"/>
</dbReference>
<evidence type="ECO:0000313" key="6">
    <source>
        <dbReference type="EMBL" id="BBD73715.1"/>
    </source>
</evidence>
<evidence type="ECO:0000313" key="8">
    <source>
        <dbReference type="Proteomes" id="UP000276741"/>
    </source>
</evidence>
<evidence type="ECO:0000259" key="5">
    <source>
        <dbReference type="Pfam" id="PF02826"/>
    </source>
</evidence>
<feature type="domain" description="D-isomer specific 2-hydroxyacid dehydrogenase NAD-binding" evidence="5">
    <location>
        <begin position="105"/>
        <end position="260"/>
    </location>
</feature>